<keyword evidence="1" id="KW-0808">Transferase</keyword>
<proteinExistence type="predicted"/>
<evidence type="ECO:0000313" key="4">
    <source>
        <dbReference type="EMBL" id="UOQ45792.1"/>
    </source>
</evidence>
<evidence type="ECO:0000259" key="3">
    <source>
        <dbReference type="PROSITE" id="PS51186"/>
    </source>
</evidence>
<dbReference type="Pfam" id="PF00583">
    <property type="entry name" value="Acetyltransf_1"/>
    <property type="match status" value="1"/>
</dbReference>
<gene>
    <name evidence="4" type="ORF">MUN89_07645</name>
</gene>
<keyword evidence="5" id="KW-1185">Reference proteome</keyword>
<accession>A0ABY4EPD8</accession>
<dbReference type="EMBL" id="CP095073">
    <property type="protein sequence ID" value="UOQ45792.1"/>
    <property type="molecule type" value="Genomic_DNA"/>
</dbReference>
<protein>
    <submittedName>
        <fullName evidence="4">GNAT family N-acetyltransferase</fullName>
    </submittedName>
</protein>
<dbReference type="Proteomes" id="UP000831787">
    <property type="component" value="Chromosome"/>
</dbReference>
<evidence type="ECO:0000256" key="1">
    <source>
        <dbReference type="ARBA" id="ARBA00022679"/>
    </source>
</evidence>
<reference evidence="4 5" key="1">
    <citation type="submission" date="2022-04" db="EMBL/GenBank/DDBJ databases">
        <title>Halobacillus sp. isolated from saltern.</title>
        <authorList>
            <person name="Won M."/>
            <person name="Lee C.-M."/>
            <person name="Woen H.-Y."/>
            <person name="Kwon S.-W."/>
        </authorList>
    </citation>
    <scope>NUCLEOTIDE SEQUENCE [LARGE SCALE GENOMIC DNA]</scope>
    <source>
        <strain evidence="4 5">SSBR10-3</strain>
    </source>
</reference>
<feature type="domain" description="N-acetyltransferase" evidence="3">
    <location>
        <begin position="5"/>
        <end position="147"/>
    </location>
</feature>
<evidence type="ECO:0000313" key="5">
    <source>
        <dbReference type="Proteomes" id="UP000831787"/>
    </source>
</evidence>
<sequence length="147" mass="17141">MHYTIEVSMKQNEKFSTFLQKKIKEYNNKHSIHHKEVRKSGAVQPINVMVSNDDESWIGGLNADFYWDWLEINDFWVHKEYRGKGLGAHLLEKAEKIAKEKGAKKALLTTFEFQARTFYETKGYQVVGEVKDYPPGSSYFTMVKVLV</sequence>
<dbReference type="Gene3D" id="3.40.630.30">
    <property type="match status" value="1"/>
</dbReference>
<organism evidence="4 5">
    <name type="scientific">Halobacillus salinarum</name>
    <dbReference type="NCBI Taxonomy" id="2932257"/>
    <lineage>
        <taxon>Bacteria</taxon>
        <taxon>Bacillati</taxon>
        <taxon>Bacillota</taxon>
        <taxon>Bacilli</taxon>
        <taxon>Bacillales</taxon>
        <taxon>Bacillaceae</taxon>
        <taxon>Halobacillus</taxon>
    </lineage>
</organism>
<dbReference type="InterPro" id="IPR016181">
    <property type="entry name" value="Acyl_CoA_acyltransferase"/>
</dbReference>
<dbReference type="InterPro" id="IPR050680">
    <property type="entry name" value="YpeA/RimI_acetyltransf"/>
</dbReference>
<dbReference type="SUPFAM" id="SSF55729">
    <property type="entry name" value="Acyl-CoA N-acyltransferases (Nat)"/>
    <property type="match status" value="1"/>
</dbReference>
<dbReference type="InterPro" id="IPR000182">
    <property type="entry name" value="GNAT_dom"/>
</dbReference>
<dbReference type="PROSITE" id="PS51186">
    <property type="entry name" value="GNAT"/>
    <property type="match status" value="1"/>
</dbReference>
<evidence type="ECO:0000256" key="2">
    <source>
        <dbReference type="ARBA" id="ARBA00023315"/>
    </source>
</evidence>
<dbReference type="CDD" id="cd04301">
    <property type="entry name" value="NAT_SF"/>
    <property type="match status" value="1"/>
</dbReference>
<dbReference type="PANTHER" id="PTHR43420">
    <property type="entry name" value="ACETYLTRANSFERASE"/>
    <property type="match status" value="1"/>
</dbReference>
<keyword evidence="2" id="KW-0012">Acyltransferase</keyword>
<name>A0ABY4EPD8_9BACI</name>
<dbReference type="RefSeq" id="WP_244712654.1">
    <property type="nucleotide sequence ID" value="NZ_CP095073.1"/>
</dbReference>